<dbReference type="Proteomes" id="UP000007635">
    <property type="component" value="Chromosome XIX"/>
</dbReference>
<sequence>MLTLMLTSDRGSVSINDRERTRCRRLTRHWTFFFSKVSQLSLSLKDPVSQTERKMSVCRQRAGDLVAAYSRSLEQQIVGRGSNLACRDEEVWTQAEGLLRDADAQEAHCLGLDPLRVMAESLAAAAAAAGGAAGAGRVRTGGGLQGLEKAFEVLEQAALNLYLGPWRDEYKVVKMYSGMFTHFIKPVLSMPQVEKLFGLLGYQASSSRSEQLRLQAPAGGGGGAASPSDLLCLSCAFFLARRECRLLRAALGKREGDAQWELSVVRERQRGHGPQAAMDNAKKSLASDQLMQPYDGEAEVDLYTDQHVKGGQREAA</sequence>
<accession>A0AAQ4RIK3</accession>
<reference evidence="3" key="2">
    <citation type="submission" date="2025-08" db="UniProtKB">
        <authorList>
            <consortium name="Ensembl"/>
        </authorList>
    </citation>
    <scope>IDENTIFICATION</scope>
</reference>
<name>A0AAQ4RIK3_GASAC</name>
<dbReference type="PANTHER" id="PTHR15326">
    <property type="entry name" value="SPERMATOGENESIS-ASSOCIATED PROTEIN 2/TAMOZHENNIC"/>
    <property type="match status" value="1"/>
</dbReference>
<comment type="similarity">
    <text evidence="1">Belongs to the SPATA2 family.</text>
</comment>
<dbReference type="GeneTree" id="ENSGT00530000063956"/>
<dbReference type="PANTHER" id="PTHR15326:SF7">
    <property type="entry name" value="SPERMATOGENESIS-ASSOCIATED PROTEIN 2-LIKE PROTEIN"/>
    <property type="match status" value="1"/>
</dbReference>
<evidence type="ECO:0000256" key="1">
    <source>
        <dbReference type="ARBA" id="ARBA00038142"/>
    </source>
</evidence>
<organism evidence="3 4">
    <name type="scientific">Gasterosteus aculeatus aculeatus</name>
    <name type="common">three-spined stickleback</name>
    <dbReference type="NCBI Taxonomy" id="481459"/>
    <lineage>
        <taxon>Eukaryota</taxon>
        <taxon>Metazoa</taxon>
        <taxon>Chordata</taxon>
        <taxon>Craniata</taxon>
        <taxon>Vertebrata</taxon>
        <taxon>Euteleostomi</taxon>
        <taxon>Actinopterygii</taxon>
        <taxon>Neopterygii</taxon>
        <taxon>Teleostei</taxon>
        <taxon>Neoteleostei</taxon>
        <taxon>Acanthomorphata</taxon>
        <taxon>Eupercaria</taxon>
        <taxon>Perciformes</taxon>
        <taxon>Cottioidei</taxon>
        <taxon>Gasterosteales</taxon>
        <taxon>Gasterosteidae</taxon>
        <taxon>Gasterosteus</taxon>
    </lineage>
</organism>
<reference evidence="3" key="3">
    <citation type="submission" date="2025-09" db="UniProtKB">
        <authorList>
            <consortium name="Ensembl"/>
        </authorList>
    </citation>
    <scope>IDENTIFICATION</scope>
</reference>
<evidence type="ECO:0000313" key="3">
    <source>
        <dbReference type="Ensembl" id="ENSGACP00000062800.1"/>
    </source>
</evidence>
<dbReference type="AlphaFoldDB" id="A0AAQ4RIK3"/>
<feature type="domain" description="Spermatogenesis-associated protein 2 PUB-like" evidence="2">
    <location>
        <begin position="138"/>
        <end position="270"/>
    </location>
</feature>
<keyword evidence="4" id="KW-1185">Reference proteome</keyword>
<dbReference type="Gene3D" id="1.20.58.2190">
    <property type="match status" value="1"/>
</dbReference>
<proteinExistence type="inferred from homology"/>
<evidence type="ECO:0000313" key="4">
    <source>
        <dbReference type="Proteomes" id="UP000007635"/>
    </source>
</evidence>
<dbReference type="Pfam" id="PF21388">
    <property type="entry name" value="SPATA2_PUB-like"/>
    <property type="match status" value="1"/>
</dbReference>
<reference evidence="3 4" key="1">
    <citation type="journal article" date="2021" name="G3 (Bethesda)">
        <title>Improved contiguity of the threespine stickleback genome using long-read sequencing.</title>
        <authorList>
            <person name="Nath S."/>
            <person name="Shaw D.E."/>
            <person name="White M.A."/>
        </authorList>
    </citation>
    <scope>NUCLEOTIDE SEQUENCE [LARGE SCALE GENOMIC DNA]</scope>
    <source>
        <strain evidence="3 4">Lake Benthic</strain>
    </source>
</reference>
<dbReference type="Ensembl" id="ENSGACT00000062634.1">
    <property type="protein sequence ID" value="ENSGACP00000062800.1"/>
    <property type="gene ID" value="ENSGACG00000000459.2"/>
</dbReference>
<dbReference type="InterPro" id="IPR048839">
    <property type="entry name" value="SPATA2_PUB-like"/>
</dbReference>
<evidence type="ECO:0000259" key="2">
    <source>
        <dbReference type="Pfam" id="PF21388"/>
    </source>
</evidence>
<protein>
    <recommendedName>
        <fullName evidence="2">Spermatogenesis-associated protein 2 PUB-like domain-containing protein</fullName>
    </recommendedName>
</protein>
<dbReference type="GO" id="GO:0005737">
    <property type="term" value="C:cytoplasm"/>
    <property type="evidence" value="ECO:0007669"/>
    <property type="project" value="TreeGrafter"/>
</dbReference>